<organism evidence="1 2">
    <name type="scientific">Candidatus Buchananbacteria bacterium RIFCSPLOWO2_01_FULL_45_31</name>
    <dbReference type="NCBI Taxonomy" id="1797545"/>
    <lineage>
        <taxon>Bacteria</taxon>
        <taxon>Candidatus Buchananiibacteriota</taxon>
    </lineage>
</organism>
<reference evidence="1 2" key="1">
    <citation type="journal article" date="2016" name="Nat. Commun.">
        <title>Thousands of microbial genomes shed light on interconnected biogeochemical processes in an aquifer system.</title>
        <authorList>
            <person name="Anantharaman K."/>
            <person name="Brown C.T."/>
            <person name="Hug L.A."/>
            <person name="Sharon I."/>
            <person name="Castelle C.J."/>
            <person name="Probst A.J."/>
            <person name="Thomas B.C."/>
            <person name="Singh A."/>
            <person name="Wilkins M.J."/>
            <person name="Karaoz U."/>
            <person name="Brodie E.L."/>
            <person name="Williams K.H."/>
            <person name="Hubbard S.S."/>
            <person name="Banfield J.F."/>
        </authorList>
    </citation>
    <scope>NUCLEOTIDE SEQUENCE [LARGE SCALE GENOMIC DNA]</scope>
</reference>
<gene>
    <name evidence="1" type="ORF">A3B15_02155</name>
</gene>
<dbReference type="EMBL" id="MHIO01000037">
    <property type="protein sequence ID" value="OGY52904.1"/>
    <property type="molecule type" value="Genomic_DNA"/>
</dbReference>
<evidence type="ECO:0000313" key="1">
    <source>
        <dbReference type="EMBL" id="OGY52904.1"/>
    </source>
</evidence>
<protein>
    <submittedName>
        <fullName evidence="1">Uncharacterized protein</fullName>
    </submittedName>
</protein>
<accession>A0A1G1YKW0</accession>
<sequence length="109" mass="12901">MGFFPIRRGTRSRKRTGKFPLDKFRACLREHNLFPMENILAFLALVRKLDFFTKETIVMVAASILKDSRWFHLYKDLSNFSEPFDFNHPFFVKGYCDPAVIFPVVAYKE</sequence>
<evidence type="ECO:0000313" key="2">
    <source>
        <dbReference type="Proteomes" id="UP000177250"/>
    </source>
</evidence>
<name>A0A1G1YKW0_9BACT</name>
<proteinExistence type="predicted"/>
<dbReference type="AlphaFoldDB" id="A0A1G1YKW0"/>
<comment type="caution">
    <text evidence="1">The sequence shown here is derived from an EMBL/GenBank/DDBJ whole genome shotgun (WGS) entry which is preliminary data.</text>
</comment>
<dbReference type="Proteomes" id="UP000177250">
    <property type="component" value="Unassembled WGS sequence"/>
</dbReference>